<organism evidence="1 2">
    <name type="scientific">Kutzneria kofuensis</name>
    <dbReference type="NCBI Taxonomy" id="103725"/>
    <lineage>
        <taxon>Bacteria</taxon>
        <taxon>Bacillati</taxon>
        <taxon>Actinomycetota</taxon>
        <taxon>Actinomycetes</taxon>
        <taxon>Pseudonocardiales</taxon>
        <taxon>Pseudonocardiaceae</taxon>
        <taxon>Kutzneria</taxon>
    </lineage>
</organism>
<comment type="caution">
    <text evidence="1">The sequence shown here is derived from an EMBL/GenBank/DDBJ whole genome shotgun (WGS) entry which is preliminary data.</text>
</comment>
<evidence type="ECO:0000313" key="1">
    <source>
        <dbReference type="EMBL" id="MBB5892046.1"/>
    </source>
</evidence>
<sequence length="121" mass="13892">MTDPIGAVERYKEITAWIGDAMQEMREQDSERGEAVTSRLASAMDATNEMLTRADQSMDRIDEFWQQAVGELFHERWMKVTPIPRPDTTVAPRPLEFYEAEVEKAYEALIEAIKKKGILGR</sequence>
<dbReference type="RefSeq" id="WP_184862531.1">
    <property type="nucleotide sequence ID" value="NZ_BAAAWY010000007.1"/>
</dbReference>
<proteinExistence type="predicted"/>
<evidence type="ECO:0000313" key="2">
    <source>
        <dbReference type="Proteomes" id="UP000585638"/>
    </source>
</evidence>
<gene>
    <name evidence="1" type="ORF">BJ998_003242</name>
</gene>
<dbReference type="Proteomes" id="UP000585638">
    <property type="component" value="Unassembled WGS sequence"/>
</dbReference>
<reference evidence="1 2" key="1">
    <citation type="submission" date="2020-08" db="EMBL/GenBank/DDBJ databases">
        <title>Sequencing the genomes of 1000 actinobacteria strains.</title>
        <authorList>
            <person name="Klenk H.-P."/>
        </authorList>
    </citation>
    <scope>NUCLEOTIDE SEQUENCE [LARGE SCALE GENOMIC DNA]</scope>
    <source>
        <strain evidence="1 2">DSM 43851</strain>
    </source>
</reference>
<name>A0A7W9KGB0_9PSEU</name>
<dbReference type="EMBL" id="JACHIR010000001">
    <property type="protein sequence ID" value="MBB5892046.1"/>
    <property type="molecule type" value="Genomic_DNA"/>
</dbReference>
<keyword evidence="2" id="KW-1185">Reference proteome</keyword>
<protein>
    <submittedName>
        <fullName evidence="1">Uncharacterized protein</fullName>
    </submittedName>
</protein>
<dbReference type="AlphaFoldDB" id="A0A7W9KGB0"/>
<accession>A0A7W9KGB0</accession>